<evidence type="ECO:0008006" key="4">
    <source>
        <dbReference type="Google" id="ProtNLM"/>
    </source>
</evidence>
<protein>
    <recommendedName>
        <fullName evidence="4">SGNH hydrolase-type esterase domain-containing protein</fullName>
    </recommendedName>
</protein>
<dbReference type="Gene3D" id="3.40.50.1110">
    <property type="entry name" value="SGNH hydrolase"/>
    <property type="match status" value="1"/>
</dbReference>
<sequence>MYRFKKVSITTLRDKTVQGAKEFLETGKINAKNILFQVGSNDLEAKQPTNVVEEIEQLIVDTKKSMPESQIIISQILPRFYRNQNMDQEFEVKRVECNQLLYELCKQYEAYYVQHENLTQVHFQDGIHLNKQRGIKLYVRNLKEIVNPLIGVKNDDQDNSRNHHVREKPDGAPNYTRYRQPNKMYNDSVSVLPVTIVCVSVPKETVGSGSVLQETVGCDSVIQETVDCDSVLQETVDCDSVIQETVGCDTVLQETVGCDSVLLVNFGGDSVLQVFDDWLLISLSGSLH</sequence>
<evidence type="ECO:0000313" key="2">
    <source>
        <dbReference type="EMBL" id="CAG2238824.1"/>
    </source>
</evidence>
<dbReference type="AlphaFoldDB" id="A0A8S3UD36"/>
<reference evidence="2" key="1">
    <citation type="submission" date="2021-03" db="EMBL/GenBank/DDBJ databases">
        <authorList>
            <person name="Bekaert M."/>
        </authorList>
    </citation>
    <scope>NUCLEOTIDE SEQUENCE</scope>
</reference>
<proteinExistence type="predicted"/>
<organism evidence="2 3">
    <name type="scientific">Mytilus edulis</name>
    <name type="common">Blue mussel</name>
    <dbReference type="NCBI Taxonomy" id="6550"/>
    <lineage>
        <taxon>Eukaryota</taxon>
        <taxon>Metazoa</taxon>
        <taxon>Spiralia</taxon>
        <taxon>Lophotrochozoa</taxon>
        <taxon>Mollusca</taxon>
        <taxon>Bivalvia</taxon>
        <taxon>Autobranchia</taxon>
        <taxon>Pteriomorphia</taxon>
        <taxon>Mytilida</taxon>
        <taxon>Mytiloidea</taxon>
        <taxon>Mytilidae</taxon>
        <taxon>Mytilinae</taxon>
        <taxon>Mytilus</taxon>
    </lineage>
</organism>
<name>A0A8S3UD36_MYTED</name>
<comment type="caution">
    <text evidence="2">The sequence shown here is derived from an EMBL/GenBank/DDBJ whole genome shotgun (WGS) entry which is preliminary data.</text>
</comment>
<dbReference type="Proteomes" id="UP000683360">
    <property type="component" value="Unassembled WGS sequence"/>
</dbReference>
<dbReference type="OrthoDB" id="6185070at2759"/>
<evidence type="ECO:0000256" key="1">
    <source>
        <dbReference type="SAM" id="MobiDB-lite"/>
    </source>
</evidence>
<gene>
    <name evidence="2" type="ORF">MEDL_51243</name>
</gene>
<dbReference type="InterPro" id="IPR036514">
    <property type="entry name" value="SGNH_hydro_sf"/>
</dbReference>
<evidence type="ECO:0000313" key="3">
    <source>
        <dbReference type="Proteomes" id="UP000683360"/>
    </source>
</evidence>
<accession>A0A8S3UD36</accession>
<keyword evidence="3" id="KW-1185">Reference proteome</keyword>
<feature type="region of interest" description="Disordered" evidence="1">
    <location>
        <begin position="153"/>
        <end position="179"/>
    </location>
</feature>
<dbReference type="SUPFAM" id="SSF52266">
    <property type="entry name" value="SGNH hydrolase"/>
    <property type="match status" value="1"/>
</dbReference>
<dbReference type="EMBL" id="CAJPWZ010002493">
    <property type="protein sequence ID" value="CAG2238824.1"/>
    <property type="molecule type" value="Genomic_DNA"/>
</dbReference>